<protein>
    <submittedName>
        <fullName evidence="2">Uncharacterized protein</fullName>
    </submittedName>
</protein>
<name>A0A6G1GJ97_9PEZI</name>
<feature type="compositionally biased region" description="Low complexity" evidence="1">
    <location>
        <begin position="106"/>
        <end position="118"/>
    </location>
</feature>
<keyword evidence="3" id="KW-1185">Reference proteome</keyword>
<evidence type="ECO:0000313" key="2">
    <source>
        <dbReference type="EMBL" id="KAF1980798.1"/>
    </source>
</evidence>
<proteinExistence type="predicted"/>
<sequence length="124" mass="13293">MSLAVRLRRSQAQRLVLVEQISCRPGLVGRAAPISLCRRPRSQVLAVTTSPFPTLQARFLSGLGPLLYSPVVVLGQASSLPPPNQFYKGLVQATPHPQTPSPHHVLSSFSATPPLSSSNPPPRV</sequence>
<dbReference type="Proteomes" id="UP000800041">
    <property type="component" value="Unassembled WGS sequence"/>
</dbReference>
<evidence type="ECO:0000256" key="1">
    <source>
        <dbReference type="SAM" id="MobiDB-lite"/>
    </source>
</evidence>
<feature type="region of interest" description="Disordered" evidence="1">
    <location>
        <begin position="91"/>
        <end position="124"/>
    </location>
</feature>
<evidence type="ECO:0000313" key="3">
    <source>
        <dbReference type="Proteomes" id="UP000800041"/>
    </source>
</evidence>
<gene>
    <name evidence="2" type="ORF">K402DRAFT_265767</name>
</gene>
<reference evidence="2" key="1">
    <citation type="journal article" date="2020" name="Stud. Mycol.">
        <title>101 Dothideomycetes genomes: a test case for predicting lifestyles and emergence of pathogens.</title>
        <authorList>
            <person name="Haridas S."/>
            <person name="Albert R."/>
            <person name="Binder M."/>
            <person name="Bloem J."/>
            <person name="Labutti K."/>
            <person name="Salamov A."/>
            <person name="Andreopoulos B."/>
            <person name="Baker S."/>
            <person name="Barry K."/>
            <person name="Bills G."/>
            <person name="Bluhm B."/>
            <person name="Cannon C."/>
            <person name="Castanera R."/>
            <person name="Culley D."/>
            <person name="Daum C."/>
            <person name="Ezra D."/>
            <person name="Gonzalez J."/>
            <person name="Henrissat B."/>
            <person name="Kuo A."/>
            <person name="Liang C."/>
            <person name="Lipzen A."/>
            <person name="Lutzoni F."/>
            <person name="Magnuson J."/>
            <person name="Mondo S."/>
            <person name="Nolan M."/>
            <person name="Ohm R."/>
            <person name="Pangilinan J."/>
            <person name="Park H.-J."/>
            <person name="Ramirez L."/>
            <person name="Alfaro M."/>
            <person name="Sun H."/>
            <person name="Tritt A."/>
            <person name="Yoshinaga Y."/>
            <person name="Zwiers L.-H."/>
            <person name="Turgeon B."/>
            <person name="Goodwin S."/>
            <person name="Spatafora J."/>
            <person name="Crous P."/>
            <person name="Grigoriev I."/>
        </authorList>
    </citation>
    <scope>NUCLEOTIDE SEQUENCE</scope>
    <source>
        <strain evidence="2">CBS 113979</strain>
    </source>
</reference>
<accession>A0A6G1GJ97</accession>
<dbReference type="EMBL" id="ML977219">
    <property type="protein sequence ID" value="KAF1980798.1"/>
    <property type="molecule type" value="Genomic_DNA"/>
</dbReference>
<dbReference type="AlphaFoldDB" id="A0A6G1GJ97"/>
<organism evidence="2 3">
    <name type="scientific">Aulographum hederae CBS 113979</name>
    <dbReference type="NCBI Taxonomy" id="1176131"/>
    <lineage>
        <taxon>Eukaryota</taxon>
        <taxon>Fungi</taxon>
        <taxon>Dikarya</taxon>
        <taxon>Ascomycota</taxon>
        <taxon>Pezizomycotina</taxon>
        <taxon>Dothideomycetes</taxon>
        <taxon>Pleosporomycetidae</taxon>
        <taxon>Aulographales</taxon>
        <taxon>Aulographaceae</taxon>
    </lineage>
</organism>